<dbReference type="AlphaFoldDB" id="A0A9N9HP25"/>
<name>A0A9N9HP25_9GLOM</name>
<keyword evidence="2" id="KW-1185">Reference proteome</keyword>
<dbReference type="Proteomes" id="UP000789508">
    <property type="component" value="Unassembled WGS sequence"/>
</dbReference>
<accession>A0A9N9HP25</accession>
<comment type="caution">
    <text evidence="1">The sequence shown here is derived from an EMBL/GenBank/DDBJ whole genome shotgun (WGS) entry which is preliminary data.</text>
</comment>
<dbReference type="EMBL" id="CAJVPS010018789">
    <property type="protein sequence ID" value="CAG8698684.1"/>
    <property type="molecule type" value="Genomic_DNA"/>
</dbReference>
<sequence length="246" mass="29553">DYSIAYVYPGSEHRFAWHDYFTIPVESYKYFPFILLFTSDITSIKSETISNLVKDDWTYNPYFYFQQDVRLNLYNIKHTTNPDPKPLPHSSHLCFNRFLRYYNLPTLPELQTIILFLKHLSLFGYNLENSHFNTLIISIKKDYFEAHIYLPFEPKPLPNHFVPLRENLKYYQNITLKSNSHIIFNTLTDLFLATPPSISESLTAELQLLYHNQQHHQLLQIYSHHQIYLYQLNYHYLNYQTQALIL</sequence>
<evidence type="ECO:0000313" key="1">
    <source>
        <dbReference type="EMBL" id="CAG8698684.1"/>
    </source>
</evidence>
<protein>
    <submittedName>
        <fullName evidence="1">2988_t:CDS:1</fullName>
    </submittedName>
</protein>
<gene>
    <name evidence="1" type="ORF">ALEPTO_LOCUS11484</name>
</gene>
<reference evidence="1" key="1">
    <citation type="submission" date="2021-06" db="EMBL/GenBank/DDBJ databases">
        <authorList>
            <person name="Kallberg Y."/>
            <person name="Tangrot J."/>
            <person name="Rosling A."/>
        </authorList>
    </citation>
    <scope>NUCLEOTIDE SEQUENCE</scope>
    <source>
        <strain evidence="1">FL130A</strain>
    </source>
</reference>
<feature type="non-terminal residue" evidence="1">
    <location>
        <position position="1"/>
    </location>
</feature>
<evidence type="ECO:0000313" key="2">
    <source>
        <dbReference type="Proteomes" id="UP000789508"/>
    </source>
</evidence>
<dbReference type="OrthoDB" id="2489965at2759"/>
<organism evidence="1 2">
    <name type="scientific">Ambispora leptoticha</name>
    <dbReference type="NCBI Taxonomy" id="144679"/>
    <lineage>
        <taxon>Eukaryota</taxon>
        <taxon>Fungi</taxon>
        <taxon>Fungi incertae sedis</taxon>
        <taxon>Mucoromycota</taxon>
        <taxon>Glomeromycotina</taxon>
        <taxon>Glomeromycetes</taxon>
        <taxon>Archaeosporales</taxon>
        <taxon>Ambisporaceae</taxon>
        <taxon>Ambispora</taxon>
    </lineage>
</organism>
<proteinExistence type="predicted"/>